<dbReference type="STRING" id="652787.SAMN05216490_1434"/>
<organism evidence="3 4">
    <name type="scientific">Mucilaginibacter mallensis</name>
    <dbReference type="NCBI Taxonomy" id="652787"/>
    <lineage>
        <taxon>Bacteria</taxon>
        <taxon>Pseudomonadati</taxon>
        <taxon>Bacteroidota</taxon>
        <taxon>Sphingobacteriia</taxon>
        <taxon>Sphingobacteriales</taxon>
        <taxon>Sphingobacteriaceae</taxon>
        <taxon>Mucilaginibacter</taxon>
    </lineage>
</organism>
<sequence>MQNNLQNSKRWYVTLGLVMILAVTFSSCTKTPNNSQTNTPVAVLAVIDASPDAPLLDFYENSTVLNTTAINYGSGLAYFNSYAGNVAFSFNSNGTSTKLATDNVTLTANHYYTLLLANSIKTPDFILLADTLNPPGSNNSSIRFVNASANAPAVDVVVKKGTVLISNVSYKGYTKFVPAPVMTNDTLQVLQAGTSTVLATLPNITLAADAAYTIWLYGVPGATGTTPLSVGAMQNAAF</sequence>
<reference evidence="3 4" key="1">
    <citation type="submission" date="2016-10" db="EMBL/GenBank/DDBJ databases">
        <authorList>
            <person name="de Groot N.N."/>
        </authorList>
    </citation>
    <scope>NUCLEOTIDE SEQUENCE [LARGE SCALE GENOMIC DNA]</scope>
    <source>
        <strain evidence="3 4">MP1X4</strain>
    </source>
</reference>
<gene>
    <name evidence="3" type="ORF">SAMN05216490_1434</name>
</gene>
<dbReference type="Proteomes" id="UP000199679">
    <property type="component" value="Chromosome I"/>
</dbReference>
<protein>
    <recommendedName>
        <fullName evidence="2">DUF4397 domain-containing protein</fullName>
    </recommendedName>
</protein>
<evidence type="ECO:0000313" key="4">
    <source>
        <dbReference type="Proteomes" id="UP000199679"/>
    </source>
</evidence>
<feature type="signal peptide" evidence="1">
    <location>
        <begin position="1"/>
        <end position="29"/>
    </location>
</feature>
<evidence type="ECO:0000313" key="3">
    <source>
        <dbReference type="EMBL" id="SDS59241.1"/>
    </source>
</evidence>
<name>A0A1H1TGR1_MUCMA</name>
<dbReference type="EMBL" id="LT629740">
    <property type="protein sequence ID" value="SDS59241.1"/>
    <property type="molecule type" value="Genomic_DNA"/>
</dbReference>
<keyword evidence="1" id="KW-0732">Signal</keyword>
<dbReference type="AlphaFoldDB" id="A0A1H1TGR1"/>
<dbReference type="InterPro" id="IPR025510">
    <property type="entry name" value="DUF4397"/>
</dbReference>
<evidence type="ECO:0000259" key="2">
    <source>
        <dbReference type="Pfam" id="PF14344"/>
    </source>
</evidence>
<accession>A0A1H1TGR1</accession>
<keyword evidence="4" id="KW-1185">Reference proteome</keyword>
<dbReference type="OrthoDB" id="9792011at2"/>
<proteinExistence type="predicted"/>
<feature type="domain" description="DUF4397" evidence="2">
    <location>
        <begin position="44"/>
        <end position="156"/>
    </location>
</feature>
<dbReference type="RefSeq" id="WP_091370714.1">
    <property type="nucleotide sequence ID" value="NZ_LT629740.1"/>
</dbReference>
<dbReference type="Pfam" id="PF14344">
    <property type="entry name" value="DUF4397"/>
    <property type="match status" value="1"/>
</dbReference>
<evidence type="ECO:0000256" key="1">
    <source>
        <dbReference type="SAM" id="SignalP"/>
    </source>
</evidence>
<feature type="chain" id="PRO_5009261155" description="DUF4397 domain-containing protein" evidence="1">
    <location>
        <begin position="30"/>
        <end position="238"/>
    </location>
</feature>